<evidence type="ECO:0000313" key="3">
    <source>
        <dbReference type="Proteomes" id="UP000187203"/>
    </source>
</evidence>
<dbReference type="EMBL" id="AWUE01013339">
    <property type="protein sequence ID" value="OMP07237.1"/>
    <property type="molecule type" value="Genomic_DNA"/>
</dbReference>
<gene>
    <name evidence="2" type="ORF">COLO4_07515</name>
</gene>
<comment type="caution">
    <text evidence="2">The sequence shown here is derived from an EMBL/GenBank/DDBJ whole genome shotgun (WGS) entry which is preliminary data.</text>
</comment>
<dbReference type="Proteomes" id="UP000187203">
    <property type="component" value="Unassembled WGS sequence"/>
</dbReference>
<proteinExistence type="predicted"/>
<keyword evidence="3" id="KW-1185">Reference proteome</keyword>
<protein>
    <submittedName>
        <fullName evidence="2">Uncharacterized protein</fullName>
    </submittedName>
</protein>
<feature type="compositionally biased region" description="Polar residues" evidence="1">
    <location>
        <begin position="270"/>
        <end position="294"/>
    </location>
</feature>
<evidence type="ECO:0000313" key="2">
    <source>
        <dbReference type="EMBL" id="OMP07237.1"/>
    </source>
</evidence>
<feature type="region of interest" description="Disordered" evidence="1">
    <location>
        <begin position="262"/>
        <end position="294"/>
    </location>
</feature>
<dbReference type="AlphaFoldDB" id="A0A1R3KJH4"/>
<accession>A0A1R3KJH4</accession>
<sequence length="294" mass="31020">MWFLSSTDRRIESFHSQSIESVCGSSDCVGWGSGGSIWDFWAVEEPPGSGGGGGWVEGVEREIMYLGYCLKKVSAAREGIDANHSQLLNLGTNAITSTASCGFILDAFTPTTIAEALTIQPETLLAPVTTSSIVVVSEATVLSAANEASLASPIAHSNVLFAESPDHVSVSSQQDVHTAIVPNPTLVHPSSDQSTDSSKSNTLSGQKRKRSTAHLSSDADDEFSSENSESKKLLTTQFNSLEVTQQTTLDILVQDALNTSTSLPAEVPTMGNSSPTTSSLGLRQTVPQQSPNSQ</sequence>
<name>A0A1R3KJH4_9ROSI</name>
<reference evidence="3" key="1">
    <citation type="submission" date="2013-09" db="EMBL/GenBank/DDBJ databases">
        <title>Corchorus olitorius genome sequencing.</title>
        <authorList>
            <person name="Alam M."/>
            <person name="Haque M.S."/>
            <person name="Islam M.S."/>
            <person name="Emdad E.M."/>
            <person name="Islam M.M."/>
            <person name="Ahmed B."/>
            <person name="Halim A."/>
            <person name="Hossen Q.M.M."/>
            <person name="Hossain M.Z."/>
            <person name="Ahmed R."/>
            <person name="Khan M.M."/>
            <person name="Islam R."/>
            <person name="Rashid M.M."/>
            <person name="Khan S.A."/>
            <person name="Rahman M.S."/>
            <person name="Alam M."/>
            <person name="Yahiya A.S."/>
            <person name="Khan M.S."/>
            <person name="Azam M.S."/>
            <person name="Haque T."/>
            <person name="Lashkar M.Z.H."/>
            <person name="Akhand A.I."/>
            <person name="Morshed G."/>
            <person name="Roy S."/>
            <person name="Uddin K.S."/>
            <person name="Rabeya T."/>
            <person name="Hossain A.S."/>
            <person name="Chowdhury A."/>
            <person name="Snigdha A.R."/>
            <person name="Mortoza M.S."/>
            <person name="Matin S.A."/>
            <person name="Hoque S.M.E."/>
            <person name="Islam M.K."/>
            <person name="Roy D.K."/>
            <person name="Haider R."/>
            <person name="Moosa M.M."/>
            <person name="Elias S.M."/>
            <person name="Hasan A.M."/>
            <person name="Jahan S."/>
            <person name="Shafiuddin M."/>
            <person name="Mahmood N."/>
            <person name="Shommy N.S."/>
        </authorList>
    </citation>
    <scope>NUCLEOTIDE SEQUENCE [LARGE SCALE GENOMIC DNA]</scope>
    <source>
        <strain evidence="3">cv. O-4</strain>
    </source>
</reference>
<feature type="compositionally biased region" description="Low complexity" evidence="1">
    <location>
        <begin position="190"/>
        <end position="200"/>
    </location>
</feature>
<evidence type="ECO:0000256" key="1">
    <source>
        <dbReference type="SAM" id="MobiDB-lite"/>
    </source>
</evidence>
<organism evidence="2 3">
    <name type="scientific">Corchorus olitorius</name>
    <dbReference type="NCBI Taxonomy" id="93759"/>
    <lineage>
        <taxon>Eukaryota</taxon>
        <taxon>Viridiplantae</taxon>
        <taxon>Streptophyta</taxon>
        <taxon>Embryophyta</taxon>
        <taxon>Tracheophyta</taxon>
        <taxon>Spermatophyta</taxon>
        <taxon>Magnoliopsida</taxon>
        <taxon>eudicotyledons</taxon>
        <taxon>Gunneridae</taxon>
        <taxon>Pentapetalae</taxon>
        <taxon>rosids</taxon>
        <taxon>malvids</taxon>
        <taxon>Malvales</taxon>
        <taxon>Malvaceae</taxon>
        <taxon>Grewioideae</taxon>
        <taxon>Apeibeae</taxon>
        <taxon>Corchorus</taxon>
    </lineage>
</organism>
<feature type="region of interest" description="Disordered" evidence="1">
    <location>
        <begin position="183"/>
        <end position="228"/>
    </location>
</feature>